<dbReference type="EMBL" id="UHFA01000002">
    <property type="protein sequence ID" value="SUN35114.1"/>
    <property type="molecule type" value="Genomic_DNA"/>
</dbReference>
<accession>A0A380JBV5</accession>
<dbReference type="InterPro" id="IPR005074">
    <property type="entry name" value="Peptidase_C39"/>
</dbReference>
<evidence type="ECO:0000256" key="8">
    <source>
        <dbReference type="ARBA" id="ARBA00022807"/>
    </source>
</evidence>
<feature type="transmembrane region" description="Helical" evidence="15">
    <location>
        <begin position="252"/>
        <end position="272"/>
    </location>
</feature>
<evidence type="ECO:0000256" key="9">
    <source>
        <dbReference type="ARBA" id="ARBA00022840"/>
    </source>
</evidence>
<feature type="transmembrane region" description="Helical" evidence="15">
    <location>
        <begin position="356"/>
        <end position="379"/>
    </location>
</feature>
<keyword evidence="5 15" id="KW-0812">Transmembrane</keyword>
<dbReference type="InterPro" id="IPR017871">
    <property type="entry name" value="ABC_transporter-like_CS"/>
</dbReference>
<evidence type="ECO:0000256" key="11">
    <source>
        <dbReference type="ARBA" id="ARBA00022967"/>
    </source>
</evidence>
<dbReference type="Gene3D" id="3.90.70.10">
    <property type="entry name" value="Cysteine proteinases"/>
    <property type="match status" value="1"/>
</dbReference>
<evidence type="ECO:0000256" key="13">
    <source>
        <dbReference type="ARBA" id="ARBA00023136"/>
    </source>
</evidence>
<evidence type="ECO:0000313" key="20">
    <source>
        <dbReference type="Proteomes" id="UP000254082"/>
    </source>
</evidence>
<keyword evidence="6" id="KW-0547">Nucleotide-binding</keyword>
<dbReference type="Proteomes" id="UP000254082">
    <property type="component" value="Unassembled WGS sequence"/>
</dbReference>
<feature type="transmembrane region" description="Helical" evidence="15">
    <location>
        <begin position="284"/>
        <end position="305"/>
    </location>
</feature>
<evidence type="ECO:0000259" key="17">
    <source>
        <dbReference type="PROSITE" id="PS50929"/>
    </source>
</evidence>
<dbReference type="Gene3D" id="3.40.50.300">
    <property type="entry name" value="P-loop containing nucleotide triphosphate hydrolases"/>
    <property type="match status" value="1"/>
</dbReference>
<dbReference type="EC" id="3.4.22.-" evidence="19"/>
<keyword evidence="8" id="KW-0788">Thiol protease</keyword>
<feature type="domain" description="Peptidase C39" evidence="18">
    <location>
        <begin position="58"/>
        <end position="185"/>
    </location>
</feature>
<keyword evidence="20" id="KW-1185">Reference proteome</keyword>
<keyword evidence="11" id="KW-1278">Translocase</keyword>
<dbReference type="OrthoDB" id="9762778at2"/>
<reference evidence="19 20" key="1">
    <citation type="submission" date="2018-06" db="EMBL/GenBank/DDBJ databases">
        <authorList>
            <consortium name="Pathogen Informatics"/>
            <person name="Doyle S."/>
        </authorList>
    </citation>
    <scope>NUCLEOTIDE SEQUENCE [LARGE SCALE GENOMIC DNA]</scope>
    <source>
        <strain evidence="20">NCTC 11391</strain>
    </source>
</reference>
<dbReference type="GO" id="GO:0034040">
    <property type="term" value="F:ATPase-coupled lipid transmembrane transporter activity"/>
    <property type="evidence" value="ECO:0007669"/>
    <property type="project" value="TreeGrafter"/>
</dbReference>
<dbReference type="InterPro" id="IPR027417">
    <property type="entry name" value="P-loop_NTPase"/>
</dbReference>
<evidence type="ECO:0000256" key="2">
    <source>
        <dbReference type="ARBA" id="ARBA00022448"/>
    </source>
</evidence>
<feature type="transmembrane region" description="Helical" evidence="15">
    <location>
        <begin position="214"/>
        <end position="240"/>
    </location>
</feature>
<dbReference type="InterPro" id="IPR005897">
    <property type="entry name" value="Pept_C39_ABC_bacteriocin"/>
</dbReference>
<dbReference type="Pfam" id="PF03412">
    <property type="entry name" value="Peptidase_C39"/>
    <property type="match status" value="1"/>
</dbReference>
<evidence type="ECO:0000256" key="7">
    <source>
        <dbReference type="ARBA" id="ARBA00022801"/>
    </source>
</evidence>
<evidence type="ECO:0000259" key="16">
    <source>
        <dbReference type="PROSITE" id="PS50893"/>
    </source>
</evidence>
<keyword evidence="4" id="KW-0645">Protease</keyword>
<name>A0A380JBV5_STRDO</name>
<dbReference type="PROSITE" id="PS00211">
    <property type="entry name" value="ABC_TRANSPORTER_1"/>
    <property type="match status" value="1"/>
</dbReference>
<gene>
    <name evidence="19" type="primary">lagD_2</name>
    <name evidence="19" type="ORF">NCTC11391_00087</name>
</gene>
<dbReference type="CDD" id="cd02418">
    <property type="entry name" value="Peptidase_C39B"/>
    <property type="match status" value="1"/>
</dbReference>
<evidence type="ECO:0000256" key="3">
    <source>
        <dbReference type="ARBA" id="ARBA00022475"/>
    </source>
</evidence>
<dbReference type="SMART" id="SM00382">
    <property type="entry name" value="AAA"/>
    <property type="match status" value="1"/>
</dbReference>
<dbReference type="InterPro" id="IPR036640">
    <property type="entry name" value="ABC1_TM_sf"/>
</dbReference>
<keyword evidence="12 15" id="KW-1133">Transmembrane helix</keyword>
<evidence type="ECO:0000256" key="12">
    <source>
        <dbReference type="ARBA" id="ARBA00022989"/>
    </source>
</evidence>
<dbReference type="GO" id="GO:0015031">
    <property type="term" value="P:protein transport"/>
    <property type="evidence" value="ECO:0007669"/>
    <property type="project" value="UniProtKB-KW"/>
</dbReference>
<evidence type="ECO:0000256" key="6">
    <source>
        <dbReference type="ARBA" id="ARBA00022741"/>
    </source>
</evidence>
<dbReference type="GO" id="GO:0005524">
    <property type="term" value="F:ATP binding"/>
    <property type="evidence" value="ECO:0007669"/>
    <property type="project" value="UniProtKB-KW"/>
</dbReference>
<dbReference type="InterPro" id="IPR011527">
    <property type="entry name" value="ABC1_TM_dom"/>
</dbReference>
<keyword evidence="13 15" id="KW-0472">Membrane</keyword>
<evidence type="ECO:0000256" key="14">
    <source>
        <dbReference type="ARBA" id="ARBA00043264"/>
    </source>
</evidence>
<dbReference type="GO" id="GO:0006508">
    <property type="term" value="P:proteolysis"/>
    <property type="evidence" value="ECO:0007669"/>
    <property type="project" value="UniProtKB-KW"/>
</dbReference>
<evidence type="ECO:0000256" key="5">
    <source>
        <dbReference type="ARBA" id="ARBA00022692"/>
    </source>
</evidence>
<keyword evidence="14" id="KW-0080">Bacteriocin transport</keyword>
<evidence type="ECO:0000256" key="15">
    <source>
        <dbReference type="SAM" id="Phobius"/>
    </source>
</evidence>
<dbReference type="InterPro" id="IPR003439">
    <property type="entry name" value="ABC_transporter-like_ATP-bd"/>
</dbReference>
<feature type="transmembrane region" description="Helical" evidence="15">
    <location>
        <begin position="6"/>
        <end position="28"/>
    </location>
</feature>
<dbReference type="PROSITE" id="PS50929">
    <property type="entry name" value="ABC_TM1F"/>
    <property type="match status" value="1"/>
</dbReference>
<keyword evidence="9 19" id="KW-0067">ATP-binding</keyword>
<evidence type="ECO:0000256" key="1">
    <source>
        <dbReference type="ARBA" id="ARBA00004651"/>
    </source>
</evidence>
<dbReference type="InterPro" id="IPR039421">
    <property type="entry name" value="Type_1_exporter"/>
</dbReference>
<evidence type="ECO:0000256" key="4">
    <source>
        <dbReference type="ARBA" id="ARBA00022670"/>
    </source>
</evidence>
<keyword evidence="2" id="KW-0813">Transport</keyword>
<dbReference type="Gene3D" id="1.20.1560.10">
    <property type="entry name" value="ABC transporter type 1, transmembrane domain"/>
    <property type="match status" value="1"/>
</dbReference>
<protein>
    <submittedName>
        <fullName evidence="19">ABC transporter ATP-binding protein</fullName>
        <ecNumber evidence="19">3.4.22.-</ecNumber>
    </submittedName>
</protein>
<comment type="subcellular location">
    <subcellularLocation>
        <location evidence="1">Cell membrane</location>
        <topology evidence="1">Multi-pass membrane protein</topology>
    </subcellularLocation>
</comment>
<dbReference type="PROSITE" id="PS50893">
    <property type="entry name" value="ABC_TRANSPORTER_2"/>
    <property type="match status" value="1"/>
</dbReference>
<evidence type="ECO:0000256" key="10">
    <source>
        <dbReference type="ARBA" id="ARBA00022927"/>
    </source>
</evidence>
<dbReference type="SUPFAM" id="SSF90123">
    <property type="entry name" value="ABC transporter transmembrane region"/>
    <property type="match status" value="1"/>
</dbReference>
<evidence type="ECO:0000259" key="18">
    <source>
        <dbReference type="PROSITE" id="PS50990"/>
    </source>
</evidence>
<keyword evidence="7 19" id="KW-0378">Hydrolase</keyword>
<dbReference type="FunFam" id="3.40.50.300:FF:000299">
    <property type="entry name" value="ABC transporter ATP-binding protein/permease"/>
    <property type="match status" value="1"/>
</dbReference>
<dbReference type="RefSeq" id="WP_002998606.1">
    <property type="nucleotide sequence ID" value="NZ_UHFA01000002.1"/>
</dbReference>
<dbReference type="SUPFAM" id="SSF52540">
    <property type="entry name" value="P-loop containing nucleoside triphosphate hydrolases"/>
    <property type="match status" value="1"/>
</dbReference>
<feature type="domain" description="ABC transmembrane type-1" evidence="17">
    <location>
        <begin position="218"/>
        <end position="497"/>
    </location>
</feature>
<dbReference type="PANTHER" id="PTHR24221">
    <property type="entry name" value="ATP-BINDING CASSETTE SUB-FAMILY B"/>
    <property type="match status" value="1"/>
</dbReference>
<evidence type="ECO:0000313" key="19">
    <source>
        <dbReference type="EMBL" id="SUN35114.1"/>
    </source>
</evidence>
<dbReference type="PROSITE" id="PS50990">
    <property type="entry name" value="PEPTIDASE_C39"/>
    <property type="match status" value="1"/>
</dbReference>
<dbReference type="AlphaFoldDB" id="A0A380JBV5"/>
<dbReference type="Pfam" id="PF00005">
    <property type="entry name" value="ABC_tran"/>
    <property type="match status" value="1"/>
</dbReference>
<feature type="transmembrane region" description="Helical" evidence="15">
    <location>
        <begin position="325"/>
        <end position="349"/>
    </location>
</feature>
<dbReference type="NCBIfam" id="TIGR01193">
    <property type="entry name" value="bacteriocin_ABC"/>
    <property type="match status" value="1"/>
</dbReference>
<feature type="domain" description="ABC transporter" evidence="16">
    <location>
        <begin position="531"/>
        <end position="763"/>
    </location>
</feature>
<dbReference type="CDD" id="cd18570">
    <property type="entry name" value="ABC_6TM_PCAT1_LagD_like"/>
    <property type="match status" value="1"/>
</dbReference>
<keyword evidence="10" id="KW-0653">Protein transport</keyword>
<dbReference type="Pfam" id="PF00664">
    <property type="entry name" value="ABC_membrane"/>
    <property type="match status" value="1"/>
</dbReference>
<dbReference type="InterPro" id="IPR003593">
    <property type="entry name" value="AAA+_ATPase"/>
</dbReference>
<dbReference type="GO" id="GO:0043214">
    <property type="term" value="F:ABC-type bacteriocin transporter activity"/>
    <property type="evidence" value="ECO:0007669"/>
    <property type="project" value="InterPro"/>
</dbReference>
<dbReference type="PANTHER" id="PTHR24221:SF654">
    <property type="entry name" value="ATP-BINDING CASSETTE SUB-FAMILY B MEMBER 6"/>
    <property type="match status" value="1"/>
</dbReference>
<dbReference type="GO" id="GO:0016887">
    <property type="term" value="F:ATP hydrolysis activity"/>
    <property type="evidence" value="ECO:0007669"/>
    <property type="project" value="InterPro"/>
</dbReference>
<dbReference type="GO" id="GO:0005886">
    <property type="term" value="C:plasma membrane"/>
    <property type="evidence" value="ECO:0007669"/>
    <property type="project" value="UniProtKB-SubCell"/>
</dbReference>
<proteinExistence type="predicted"/>
<sequence>MNTFSYLLLTVVLVLVANLFLEFIKYFLKTTSAMNRENSKKFSNFLWSRTRRFKFVPQVDDRDCGPAALASIAKHYGSDYSLVHLRELTKTERQGTTALGIIEAAKSIGFETHSLDADMSLFSYDDLIYPFIVHVVKNGRLQHYYVIYANEGDHLIIGDPDPNVQVTRITKEKFKSEWTGVAIFFSPNDDYQVQKDKKRGLISFIPSFLKQKGLLSYIIMASLIVTLIDIVGAFFLQVILDEYIPSQQISTLSLVTLGLIITYVVQQLIVFAKEYLLIILGQRLTIDIILSYLKHIFLLPMSFFSTRRTGEITSRFTDANQIIDAMASTIFSIFLDFTMIIIVGGALLIQNAILFYLALISIPIYITIIFAFMKMFGYLNYAVMESSAMMSSSIIEDIDGIETIKSLTSEQVSYQRIDKEFVDFLEKSFRLRKYGAIQNSIKTAAKLILNVVILWYGARLVMTGKISAGQMITFNVLLGYFSNPIENIINLQIKFQSARIANTRLNEVYLVESEFENDGELSEDSFLDGDISFEKLSYKYGYGRDTLSDINLTIAKGSKVSLVGPSGSGKTTLAKMMVNFYEPNRGIARINGYDLKVIDKTALRQHISYLPQQAYVFSGSIMDNLTLGAKEGTTQEDIIRACELAEIRSDIEQMPLGYQTELSDGAGVSGGQKQRIALARALLTQAPVLILDEATSSLDVLTEKKIVDNLMAMTDKTIIFVAHRLSIAQRTERIIVMDQGKIVETGSHKELLANKGFYYTLFN</sequence>
<keyword evidence="3" id="KW-1003">Cell membrane</keyword>
<dbReference type="GO" id="GO:0008234">
    <property type="term" value="F:cysteine-type peptidase activity"/>
    <property type="evidence" value="ECO:0007669"/>
    <property type="project" value="UniProtKB-KW"/>
</dbReference>
<organism evidence="19 20">
    <name type="scientific">Streptococcus downei MFe28</name>
    <dbReference type="NCBI Taxonomy" id="764290"/>
    <lineage>
        <taxon>Bacteria</taxon>
        <taxon>Bacillati</taxon>
        <taxon>Bacillota</taxon>
        <taxon>Bacilli</taxon>
        <taxon>Lactobacillales</taxon>
        <taxon>Streptococcaceae</taxon>
        <taxon>Streptococcus</taxon>
    </lineage>
</organism>